<evidence type="ECO:0000256" key="1">
    <source>
        <dbReference type="SAM" id="SignalP"/>
    </source>
</evidence>
<dbReference type="InterPro" id="IPR003245">
    <property type="entry name" value="Phytocyanin_dom"/>
</dbReference>
<reference evidence="4 5" key="1">
    <citation type="journal article" date="2014" name="Agronomy (Basel)">
        <title>A Draft Genome Sequence for Ensete ventricosum, the Drought-Tolerant Tree Against Hunger.</title>
        <authorList>
            <person name="Harrison J."/>
            <person name="Moore K.A."/>
            <person name="Paszkiewicz K."/>
            <person name="Jones T."/>
            <person name="Grant M."/>
            <person name="Ambacheew D."/>
            <person name="Muzemil S."/>
            <person name="Studholme D.J."/>
        </authorList>
    </citation>
    <scope>NUCLEOTIDE SEQUENCE [LARGE SCALE GENOMIC DNA]</scope>
</reference>
<dbReference type="PANTHER" id="PTHR34052:SF1">
    <property type="entry name" value="OS06G0216700 PROTEIN"/>
    <property type="match status" value="1"/>
</dbReference>
<feature type="domain" description="Phytocyanin" evidence="2">
    <location>
        <begin position="29"/>
        <end position="143"/>
    </location>
</feature>
<dbReference type="SUPFAM" id="SSF49503">
    <property type="entry name" value="Cupredoxins"/>
    <property type="match status" value="1"/>
</dbReference>
<feature type="chain" id="PRO_5044603290" description="Phytocyanin domain-containing protein" evidence="1">
    <location>
        <begin position="29"/>
        <end position="147"/>
    </location>
</feature>
<dbReference type="EMBL" id="AMZH03030204">
    <property type="protein sequence ID" value="RRT32978.1"/>
    <property type="molecule type" value="Genomic_DNA"/>
</dbReference>
<evidence type="ECO:0000259" key="2">
    <source>
        <dbReference type="PROSITE" id="PS51485"/>
    </source>
</evidence>
<evidence type="ECO:0000313" key="5">
    <source>
        <dbReference type="Proteomes" id="UP000287651"/>
    </source>
</evidence>
<reference evidence="3 6" key="3">
    <citation type="submission" date="2022-12" db="EMBL/GenBank/DDBJ databases">
        <title>Chromosome-scale assembly of the Ensete ventricosum genome.</title>
        <authorList>
            <person name="Dussert Y."/>
            <person name="Stocks J."/>
            <person name="Wendawek A."/>
            <person name="Woldeyes F."/>
            <person name="Nichols R.A."/>
            <person name="Borrell J.S."/>
        </authorList>
    </citation>
    <scope>NUCLEOTIDE SEQUENCE [LARGE SCALE GENOMIC DNA]</scope>
    <source>
        <strain evidence="6">cv. Maze</strain>
        <strain evidence="3">MazeRef_0001</strain>
        <tissue evidence="3">Seeds</tissue>
    </source>
</reference>
<dbReference type="Proteomes" id="UP001222027">
    <property type="component" value="Unassembled WGS sequence"/>
</dbReference>
<organism evidence="4 5">
    <name type="scientific">Ensete ventricosum</name>
    <name type="common">Abyssinian banana</name>
    <name type="synonym">Musa ensete</name>
    <dbReference type="NCBI Taxonomy" id="4639"/>
    <lineage>
        <taxon>Eukaryota</taxon>
        <taxon>Viridiplantae</taxon>
        <taxon>Streptophyta</taxon>
        <taxon>Embryophyta</taxon>
        <taxon>Tracheophyta</taxon>
        <taxon>Spermatophyta</taxon>
        <taxon>Magnoliopsida</taxon>
        <taxon>Liliopsida</taxon>
        <taxon>Zingiberales</taxon>
        <taxon>Musaceae</taxon>
        <taxon>Ensete</taxon>
    </lineage>
</organism>
<sequence length="147" mass="16376">MVMRLSAMSLMLGTLLLAVASISTTSLAARVVVGDSAHWTFGYNYTEWAIKGSPFYQNDTLVFMYDPPNSTTFPHSVYLMKNLRSFLACDLRKAKLVANVLQGGGDGFEFVLKKRKPHYFACGERNGIHCSVGLMKFAVFPLRRCHG</sequence>
<dbReference type="EMBL" id="JAQQAF010000002">
    <property type="protein sequence ID" value="KAJ8504529.1"/>
    <property type="molecule type" value="Genomic_DNA"/>
</dbReference>
<dbReference type="Gene3D" id="2.60.40.420">
    <property type="entry name" value="Cupredoxins - blue copper proteins"/>
    <property type="match status" value="1"/>
</dbReference>
<dbReference type="InterPro" id="IPR008972">
    <property type="entry name" value="Cupredoxin"/>
</dbReference>
<dbReference type="Pfam" id="PF02298">
    <property type="entry name" value="Cu_bind_like"/>
    <property type="match status" value="1"/>
</dbReference>
<feature type="signal peptide" evidence="1">
    <location>
        <begin position="1"/>
        <end position="28"/>
    </location>
</feature>
<dbReference type="PROSITE" id="PS51485">
    <property type="entry name" value="PHYTOCYANIN"/>
    <property type="match status" value="1"/>
</dbReference>
<gene>
    <name evidence="4" type="ORF">B296_00058429</name>
    <name evidence="3" type="ORF">OPV22_005415</name>
</gene>
<dbReference type="GO" id="GO:0009055">
    <property type="term" value="F:electron transfer activity"/>
    <property type="evidence" value="ECO:0007669"/>
    <property type="project" value="InterPro"/>
</dbReference>
<evidence type="ECO:0000313" key="3">
    <source>
        <dbReference type="EMBL" id="KAJ8504529.1"/>
    </source>
</evidence>
<proteinExistence type="predicted"/>
<comment type="caution">
    <text evidence="4">The sequence shown here is derived from an EMBL/GenBank/DDBJ whole genome shotgun (WGS) entry which is preliminary data.</text>
</comment>
<dbReference type="OrthoDB" id="1839683at2759"/>
<evidence type="ECO:0000313" key="4">
    <source>
        <dbReference type="EMBL" id="RRT32978.1"/>
    </source>
</evidence>
<reference evidence="4" key="2">
    <citation type="submission" date="2018-09" db="EMBL/GenBank/DDBJ databases">
        <authorList>
            <person name="Harrison J."/>
            <person name="Moore K.A."/>
            <person name="Paszkiewicz K."/>
            <person name="Jones T."/>
            <person name="Grant M."/>
            <person name="Ambacheew D."/>
            <person name="Muzemil S."/>
            <person name="Studholme D."/>
        </authorList>
    </citation>
    <scope>NUCLEOTIDE SEQUENCE</scope>
</reference>
<dbReference type="Proteomes" id="UP000287651">
    <property type="component" value="Unassembled WGS sequence"/>
</dbReference>
<keyword evidence="6" id="KW-1185">Reference proteome</keyword>
<dbReference type="PANTHER" id="PTHR34052">
    <property type="entry name" value="GLYCINE-RICH PROTEIN-LIKE"/>
    <property type="match status" value="1"/>
</dbReference>
<dbReference type="AlphaFoldDB" id="A0A426X0J4"/>
<evidence type="ECO:0000313" key="6">
    <source>
        <dbReference type="Proteomes" id="UP001222027"/>
    </source>
</evidence>
<accession>A0A426X0J4</accession>
<protein>
    <recommendedName>
        <fullName evidence="2">Phytocyanin domain-containing protein</fullName>
    </recommendedName>
</protein>
<keyword evidence="1" id="KW-0732">Signal</keyword>
<name>A0A426X0J4_ENSVE</name>